<gene>
    <name evidence="2" type="ORF">BDK51DRAFT_50230</name>
</gene>
<reference evidence="3" key="1">
    <citation type="journal article" date="2018" name="Nat. Microbiol.">
        <title>Leveraging single-cell genomics to expand the fungal tree of life.</title>
        <authorList>
            <person name="Ahrendt S.R."/>
            <person name="Quandt C.A."/>
            <person name="Ciobanu D."/>
            <person name="Clum A."/>
            <person name="Salamov A."/>
            <person name="Andreopoulos B."/>
            <person name="Cheng J.F."/>
            <person name="Woyke T."/>
            <person name="Pelin A."/>
            <person name="Henrissat B."/>
            <person name="Reynolds N.K."/>
            <person name="Benny G.L."/>
            <person name="Smith M.E."/>
            <person name="James T.Y."/>
            <person name="Grigoriev I.V."/>
        </authorList>
    </citation>
    <scope>NUCLEOTIDE SEQUENCE [LARGE SCALE GENOMIC DNA]</scope>
</reference>
<evidence type="ECO:0000313" key="2">
    <source>
        <dbReference type="EMBL" id="RKO89859.1"/>
    </source>
</evidence>
<proteinExistence type="predicted"/>
<name>A0A4P9WB72_9FUNG</name>
<keyword evidence="3" id="KW-1185">Reference proteome</keyword>
<organism evidence="2 3">
    <name type="scientific">Blyttiomyces helicus</name>
    <dbReference type="NCBI Taxonomy" id="388810"/>
    <lineage>
        <taxon>Eukaryota</taxon>
        <taxon>Fungi</taxon>
        <taxon>Fungi incertae sedis</taxon>
        <taxon>Chytridiomycota</taxon>
        <taxon>Chytridiomycota incertae sedis</taxon>
        <taxon>Chytridiomycetes</taxon>
        <taxon>Chytridiomycetes incertae sedis</taxon>
        <taxon>Blyttiomyces</taxon>
    </lineage>
</organism>
<feature type="region of interest" description="Disordered" evidence="1">
    <location>
        <begin position="209"/>
        <end position="228"/>
    </location>
</feature>
<feature type="region of interest" description="Disordered" evidence="1">
    <location>
        <begin position="476"/>
        <end position="514"/>
    </location>
</feature>
<dbReference type="AlphaFoldDB" id="A0A4P9WB72"/>
<evidence type="ECO:0000313" key="3">
    <source>
        <dbReference type="Proteomes" id="UP000269721"/>
    </source>
</evidence>
<feature type="compositionally biased region" description="Low complexity" evidence="1">
    <location>
        <begin position="476"/>
        <end position="487"/>
    </location>
</feature>
<sequence length="556" mass="61623">MSDEKRLEKLWKRAKPFLDEKLKSKQRLNSLFNFMENASDADQNKFFQENDFQIYSVMYDAFSHQVEKIRCALIDAFGIACGNGVFFASRGQAREKADKVVSLTGKEVGDLIKILGVLKKVFIFMPERINNGWQRRSIVGILQTLLDTSNHPKLRLEGFRALLLWLNTHTSEPPESMHIFANAIPLCVFEPFALPLPEDVARGDGTGHDETGPIARSGAPEWKGGETGRASVKQVEIECERRVHYIHSPTHADASEFRERWGCGGRVSALWGGPMDKSPLIPSPAPPSTYDVVELVDELLQNLANLAAAAAAAASAAASDEMALERAMATPAGVALAFTWATVKRHYFRLLFPVVARKIGIVIEDGEGFPTCPPQILYSLINFLLRNLLHQPPLSSTASSPVTASNQIRASTVLRMTLMTNEADREIIHEIVRQSLLLPFKWSDVTRGGIAILRAWVAMPKPLYVLRRVPPTNMAFTTATPTDPPTFSESRRSSKASLTPDQPTPPTDLVTCPQADSGSLDAFANVYVRRYIRYLRMVFLEKADAIEHAEAQVGSP</sequence>
<accession>A0A4P9WB72</accession>
<evidence type="ECO:0000256" key="1">
    <source>
        <dbReference type="SAM" id="MobiDB-lite"/>
    </source>
</evidence>
<dbReference type="EMBL" id="KZ995848">
    <property type="protein sequence ID" value="RKO89859.1"/>
    <property type="molecule type" value="Genomic_DNA"/>
</dbReference>
<protein>
    <submittedName>
        <fullName evidence="2">Uncharacterized protein</fullName>
    </submittedName>
</protein>
<dbReference type="OrthoDB" id="19311at2759"/>
<dbReference type="Proteomes" id="UP000269721">
    <property type="component" value="Unassembled WGS sequence"/>
</dbReference>